<dbReference type="AlphaFoldDB" id="A0A1Y1W120"/>
<protein>
    <submittedName>
        <fullName evidence="2">Uncharacterized protein</fullName>
    </submittedName>
</protein>
<feature type="transmembrane region" description="Helical" evidence="1">
    <location>
        <begin position="291"/>
        <end position="315"/>
    </location>
</feature>
<organism evidence="2 3">
    <name type="scientific">Linderina pennispora</name>
    <dbReference type="NCBI Taxonomy" id="61395"/>
    <lineage>
        <taxon>Eukaryota</taxon>
        <taxon>Fungi</taxon>
        <taxon>Fungi incertae sedis</taxon>
        <taxon>Zoopagomycota</taxon>
        <taxon>Kickxellomycotina</taxon>
        <taxon>Kickxellomycetes</taxon>
        <taxon>Kickxellales</taxon>
        <taxon>Kickxellaceae</taxon>
        <taxon>Linderina</taxon>
    </lineage>
</organism>
<dbReference type="PANTHER" id="PTHR34391">
    <property type="entry name" value="UPF0658 GOLGI APPARATUS MEMBRANE PROTEIN C1952.10C-RELATED"/>
    <property type="match status" value="1"/>
</dbReference>
<name>A0A1Y1W120_9FUNG</name>
<feature type="transmembrane region" description="Helical" evidence="1">
    <location>
        <begin position="145"/>
        <end position="164"/>
    </location>
</feature>
<evidence type="ECO:0000313" key="3">
    <source>
        <dbReference type="Proteomes" id="UP000193922"/>
    </source>
</evidence>
<keyword evidence="1" id="KW-0812">Transmembrane</keyword>
<feature type="transmembrane region" description="Helical" evidence="1">
    <location>
        <begin position="194"/>
        <end position="217"/>
    </location>
</feature>
<feature type="transmembrane region" description="Helical" evidence="1">
    <location>
        <begin position="105"/>
        <end position="125"/>
    </location>
</feature>
<reference evidence="2 3" key="1">
    <citation type="submission" date="2016-07" db="EMBL/GenBank/DDBJ databases">
        <title>Pervasive Adenine N6-methylation of Active Genes in Fungi.</title>
        <authorList>
            <consortium name="DOE Joint Genome Institute"/>
            <person name="Mondo S.J."/>
            <person name="Dannebaum R.O."/>
            <person name="Kuo R.C."/>
            <person name="Labutti K."/>
            <person name="Haridas S."/>
            <person name="Kuo A."/>
            <person name="Salamov A."/>
            <person name="Ahrendt S.R."/>
            <person name="Lipzen A."/>
            <person name="Sullivan W."/>
            <person name="Andreopoulos W.B."/>
            <person name="Clum A."/>
            <person name="Lindquist E."/>
            <person name="Daum C."/>
            <person name="Ramamoorthy G.K."/>
            <person name="Gryganskyi A."/>
            <person name="Culley D."/>
            <person name="Magnuson J.K."/>
            <person name="James T.Y."/>
            <person name="O'Malley M.A."/>
            <person name="Stajich J.E."/>
            <person name="Spatafora J.W."/>
            <person name="Visel A."/>
            <person name="Grigoriev I.V."/>
        </authorList>
    </citation>
    <scope>NUCLEOTIDE SEQUENCE [LARGE SCALE GENOMIC DNA]</scope>
    <source>
        <strain evidence="2 3">ATCC 12442</strain>
    </source>
</reference>
<evidence type="ECO:0000256" key="1">
    <source>
        <dbReference type="SAM" id="Phobius"/>
    </source>
</evidence>
<evidence type="ECO:0000313" key="2">
    <source>
        <dbReference type="EMBL" id="ORX67200.1"/>
    </source>
</evidence>
<dbReference type="RefSeq" id="XP_040741122.1">
    <property type="nucleotide sequence ID" value="XM_040891796.1"/>
</dbReference>
<keyword evidence="1" id="KW-0472">Membrane</keyword>
<proteinExistence type="predicted"/>
<keyword evidence="3" id="KW-1185">Reference proteome</keyword>
<feature type="transmembrane region" description="Helical" evidence="1">
    <location>
        <begin position="73"/>
        <end position="93"/>
    </location>
</feature>
<gene>
    <name evidence="2" type="ORF">DL89DRAFT_54637</name>
</gene>
<comment type="caution">
    <text evidence="2">The sequence shown here is derived from an EMBL/GenBank/DDBJ whole genome shotgun (WGS) entry which is preliminary data.</text>
</comment>
<feature type="transmembrane region" description="Helical" evidence="1">
    <location>
        <begin position="251"/>
        <end position="271"/>
    </location>
</feature>
<keyword evidence="1" id="KW-1133">Transmembrane helix</keyword>
<feature type="transmembrane region" description="Helical" evidence="1">
    <location>
        <begin position="223"/>
        <end position="244"/>
    </location>
</feature>
<sequence>MAKLPKPVRKIIPNGTVPRAYIAAVILLALSFIIAESYIMWLLREGYWTAKNNQWQVEGVQNSVQTSMTAYQVYNAIYILSQVYMVILCLEAVATENFIQIFASVGFYFVCLVYAVARYIAFYLYPTLTANIFLRDENMHHMQLSVIGTYVAAIVFLAILSWKLKTEVGWSVYKKFGADNLLHRSYKWYQILMLLLKLDIFFVVSYLIQMSILVLKVDNPETWIQMTVFIPFSIGTLAASFYSLRMENRSIMRTVMVCYTLSVGYFIFKIYRVCRAEILNKPGDPYQDSRPYFMITIVATMLLVIASAIVSLFCIRNFDNGLKEAIEYEKMKRDHHRAYNTNVNHSDESVGLMQNAELRGALDRFSLE</sequence>
<feature type="transmembrane region" description="Helical" evidence="1">
    <location>
        <begin position="21"/>
        <end position="43"/>
    </location>
</feature>
<dbReference type="PANTHER" id="PTHR34391:SF2">
    <property type="entry name" value="TRP C-TERMINAL DOMAIN-CONTAINING PROTEIN"/>
    <property type="match status" value="1"/>
</dbReference>
<dbReference type="Proteomes" id="UP000193922">
    <property type="component" value="Unassembled WGS sequence"/>
</dbReference>
<dbReference type="GeneID" id="63808444"/>
<dbReference type="EMBL" id="MCFD01000013">
    <property type="protein sequence ID" value="ORX67200.1"/>
    <property type="molecule type" value="Genomic_DNA"/>
</dbReference>
<dbReference type="GO" id="GO:0005794">
    <property type="term" value="C:Golgi apparatus"/>
    <property type="evidence" value="ECO:0007669"/>
    <property type="project" value="TreeGrafter"/>
</dbReference>
<accession>A0A1Y1W120</accession>
<dbReference type="OrthoDB" id="406833at2759"/>
<dbReference type="InterPro" id="IPR040410">
    <property type="entry name" value="UPF0658_Golgi"/>
</dbReference>